<dbReference type="GO" id="GO:0005634">
    <property type="term" value="C:nucleus"/>
    <property type="evidence" value="ECO:0007669"/>
    <property type="project" value="TreeGrafter"/>
</dbReference>
<dbReference type="SUPFAM" id="SSF47095">
    <property type="entry name" value="HMG-box"/>
    <property type="match status" value="1"/>
</dbReference>
<gene>
    <name evidence="3" type="ORF">ESCO_006558</name>
</gene>
<dbReference type="Pfam" id="PF17283">
    <property type="entry name" value="Zn_ribbon_SprT"/>
    <property type="match status" value="1"/>
</dbReference>
<feature type="region of interest" description="Disordered" evidence="1">
    <location>
        <begin position="1"/>
        <end position="44"/>
    </location>
</feature>
<dbReference type="Pfam" id="PF10263">
    <property type="entry name" value="SprT-like"/>
    <property type="match status" value="1"/>
</dbReference>
<protein>
    <submittedName>
        <fullName evidence="3">HMG box-containing protein</fullName>
    </submittedName>
</protein>
<reference evidence="3 4" key="1">
    <citation type="submission" date="2015-07" db="EMBL/GenBank/DDBJ databases">
        <title>The genome of the fungus Escovopsis weberi, a specialized disease agent of ant agriculture.</title>
        <authorList>
            <person name="de Man T.J."/>
            <person name="Stajich J.E."/>
            <person name="Kubicek C.P."/>
            <person name="Chenthamara K."/>
            <person name="Atanasova L."/>
            <person name="Druzhinina I.S."/>
            <person name="Birnbaum S."/>
            <person name="Barribeau S.M."/>
            <person name="Teiling C."/>
            <person name="Suen G."/>
            <person name="Currie C."/>
            <person name="Gerardo N.M."/>
        </authorList>
    </citation>
    <scope>NUCLEOTIDE SEQUENCE [LARGE SCALE GENOMIC DNA]</scope>
</reference>
<evidence type="ECO:0000259" key="2">
    <source>
        <dbReference type="SMART" id="SM00731"/>
    </source>
</evidence>
<evidence type="ECO:0000313" key="4">
    <source>
        <dbReference type="Proteomes" id="UP000053831"/>
    </source>
</evidence>
<dbReference type="STRING" id="150374.A0A0M8N143"/>
<evidence type="ECO:0000313" key="3">
    <source>
        <dbReference type="EMBL" id="KOS23376.1"/>
    </source>
</evidence>
<accession>A0A0M8N143</accession>
<dbReference type="InterPro" id="IPR006640">
    <property type="entry name" value="SprT-like_domain"/>
</dbReference>
<evidence type="ECO:0000256" key="1">
    <source>
        <dbReference type="SAM" id="MobiDB-lite"/>
    </source>
</evidence>
<dbReference type="CDD" id="cd00084">
    <property type="entry name" value="HMG-box_SF"/>
    <property type="match status" value="1"/>
</dbReference>
<comment type="caution">
    <text evidence="3">The sequence shown here is derived from an EMBL/GenBank/DDBJ whole genome shotgun (WGS) entry which is preliminary data.</text>
</comment>
<dbReference type="PANTHER" id="PTHR23099">
    <property type="entry name" value="TRANSCRIPTIONAL REGULATOR"/>
    <property type="match status" value="1"/>
</dbReference>
<dbReference type="GO" id="GO:0006950">
    <property type="term" value="P:response to stress"/>
    <property type="evidence" value="ECO:0007669"/>
    <property type="project" value="UniProtKB-ARBA"/>
</dbReference>
<dbReference type="InterPro" id="IPR035240">
    <property type="entry name" value="SprT_Zn_ribbon"/>
</dbReference>
<name>A0A0M8N143_ESCWE</name>
<dbReference type="EMBL" id="LGSR01000001">
    <property type="protein sequence ID" value="KOS23376.1"/>
    <property type="molecule type" value="Genomic_DNA"/>
</dbReference>
<dbReference type="Proteomes" id="UP000053831">
    <property type="component" value="Unassembled WGS sequence"/>
</dbReference>
<proteinExistence type="predicted"/>
<dbReference type="SMART" id="SM00731">
    <property type="entry name" value="SprT"/>
    <property type="match status" value="1"/>
</dbReference>
<dbReference type="OrthoDB" id="20772at2759"/>
<keyword evidence="4" id="KW-1185">Reference proteome</keyword>
<sequence>MDSFWDQEFIDDWNDQHSPRKLGHTEAPPMKAPPQKPKVESKKSFEARKTQIAEDFLDQLDSRITEGKLSELAASTGGIKIVWSKTLNTTAGRANWRRETIRKKSKDGAGAPEAPVEHRHHASIELAVKVIDEEARLLNVLAHEFCHLANFMINGITNNPHGKEFKAWAAKCSRAFAAQGIRVTTKHTYEIDFKYVWTCEACGAQYKRHSKSIDPSRHRCGTCKGALSQTKPVPRGAAAGAKPSEYQLFMKEHMKIVKLENPGSPQKEVMKIVADRWSKRVKAKADSEATKNREMITQFVDLTLEAESED</sequence>
<organism evidence="3 4">
    <name type="scientific">Escovopsis weberi</name>
    <dbReference type="NCBI Taxonomy" id="150374"/>
    <lineage>
        <taxon>Eukaryota</taxon>
        <taxon>Fungi</taxon>
        <taxon>Dikarya</taxon>
        <taxon>Ascomycota</taxon>
        <taxon>Pezizomycotina</taxon>
        <taxon>Sordariomycetes</taxon>
        <taxon>Hypocreomycetidae</taxon>
        <taxon>Hypocreales</taxon>
        <taxon>Hypocreaceae</taxon>
        <taxon>Escovopsis</taxon>
    </lineage>
</organism>
<feature type="domain" description="SprT-like" evidence="2">
    <location>
        <begin position="58"/>
        <end position="230"/>
    </location>
</feature>
<dbReference type="PANTHER" id="PTHR23099:SF0">
    <property type="entry name" value="GERM CELL NUCLEAR ACIDIC PROTEIN"/>
    <property type="match status" value="1"/>
</dbReference>
<dbReference type="AlphaFoldDB" id="A0A0M8N143"/>
<dbReference type="Gene3D" id="1.10.30.10">
    <property type="entry name" value="High mobility group box domain"/>
    <property type="match status" value="1"/>
</dbReference>
<dbReference type="InterPro" id="IPR036910">
    <property type="entry name" value="HMG_box_dom_sf"/>
</dbReference>